<evidence type="ECO:0000256" key="1">
    <source>
        <dbReference type="ARBA" id="ARBA00004370"/>
    </source>
</evidence>
<dbReference type="GO" id="GO:0007162">
    <property type="term" value="P:negative regulation of cell adhesion"/>
    <property type="evidence" value="ECO:0007669"/>
    <property type="project" value="TreeGrafter"/>
</dbReference>
<dbReference type="InterPro" id="IPR031148">
    <property type="entry name" value="Plexin"/>
</dbReference>
<evidence type="ECO:0000313" key="6">
    <source>
        <dbReference type="RefSeq" id="XP_013421242.1"/>
    </source>
</evidence>
<dbReference type="InParanoid" id="A0A1S3KFH8"/>
<evidence type="ECO:0000313" key="5">
    <source>
        <dbReference type="Proteomes" id="UP000085678"/>
    </source>
</evidence>
<dbReference type="GO" id="GO:0050772">
    <property type="term" value="P:positive regulation of axonogenesis"/>
    <property type="evidence" value="ECO:0007669"/>
    <property type="project" value="TreeGrafter"/>
</dbReference>
<dbReference type="GO" id="GO:0017154">
    <property type="term" value="F:semaphorin receptor activity"/>
    <property type="evidence" value="ECO:0007669"/>
    <property type="project" value="InterPro"/>
</dbReference>
<dbReference type="InterPro" id="IPR013783">
    <property type="entry name" value="Ig-like_fold"/>
</dbReference>
<dbReference type="InterPro" id="IPR016201">
    <property type="entry name" value="PSI"/>
</dbReference>
<gene>
    <name evidence="6" type="primary">LOC106181415</name>
</gene>
<dbReference type="SUPFAM" id="SSF103575">
    <property type="entry name" value="Plexin repeat"/>
    <property type="match status" value="1"/>
</dbReference>
<organism evidence="5 6">
    <name type="scientific">Lingula anatina</name>
    <name type="common">Brachiopod</name>
    <name type="synonym">Lingula unguis</name>
    <dbReference type="NCBI Taxonomy" id="7574"/>
    <lineage>
        <taxon>Eukaryota</taxon>
        <taxon>Metazoa</taxon>
        <taxon>Spiralia</taxon>
        <taxon>Lophotrochozoa</taxon>
        <taxon>Brachiopoda</taxon>
        <taxon>Linguliformea</taxon>
        <taxon>Lingulata</taxon>
        <taxon>Lingulida</taxon>
        <taxon>Linguloidea</taxon>
        <taxon>Lingulidae</taxon>
        <taxon>Lingula</taxon>
    </lineage>
</organism>
<dbReference type="Gene3D" id="3.30.1680.10">
    <property type="entry name" value="ligand-binding face of the semaphorins, domain 2"/>
    <property type="match status" value="1"/>
</dbReference>
<dbReference type="GeneID" id="106181415"/>
<dbReference type="AlphaFoldDB" id="A0A1S3KFH8"/>
<keyword evidence="3" id="KW-0325">Glycoprotein</keyword>
<dbReference type="PANTHER" id="PTHR22625">
    <property type="entry name" value="PLEXIN"/>
    <property type="match status" value="1"/>
</dbReference>
<accession>A0A1S3KFH8</accession>
<dbReference type="InterPro" id="IPR041019">
    <property type="entry name" value="TIG1_plexin"/>
</dbReference>
<dbReference type="PANTHER" id="PTHR22625:SF44">
    <property type="entry name" value="PLEXIN-B"/>
    <property type="match status" value="1"/>
</dbReference>
<reference evidence="6" key="1">
    <citation type="submission" date="2025-08" db="UniProtKB">
        <authorList>
            <consortium name="RefSeq"/>
        </authorList>
    </citation>
    <scope>IDENTIFICATION</scope>
    <source>
        <tissue evidence="6">Gonads</tissue>
    </source>
</reference>
<dbReference type="Pfam" id="PF17960">
    <property type="entry name" value="TIG_plexin"/>
    <property type="match status" value="1"/>
</dbReference>
<protein>
    <submittedName>
        <fullName evidence="6">Plexin-B2-like</fullName>
    </submittedName>
</protein>
<evidence type="ECO:0000256" key="2">
    <source>
        <dbReference type="ARBA" id="ARBA00023136"/>
    </source>
</evidence>
<proteinExistence type="predicted"/>
<dbReference type="RefSeq" id="XP_013421242.1">
    <property type="nucleotide sequence ID" value="XM_013565788.1"/>
</dbReference>
<dbReference type="SUPFAM" id="SSF81296">
    <property type="entry name" value="E set domains"/>
    <property type="match status" value="1"/>
</dbReference>
<dbReference type="SMART" id="SM00423">
    <property type="entry name" value="PSI"/>
    <property type="match status" value="1"/>
</dbReference>
<dbReference type="STRING" id="7574.A0A1S3KFH8"/>
<dbReference type="Pfam" id="PF01437">
    <property type="entry name" value="PSI"/>
    <property type="match status" value="1"/>
</dbReference>
<dbReference type="KEGG" id="lak:106181415"/>
<dbReference type="GO" id="GO:0030334">
    <property type="term" value="P:regulation of cell migration"/>
    <property type="evidence" value="ECO:0007669"/>
    <property type="project" value="TreeGrafter"/>
</dbReference>
<dbReference type="Gene3D" id="2.60.40.10">
    <property type="entry name" value="Immunoglobulins"/>
    <property type="match status" value="1"/>
</dbReference>
<dbReference type="GO" id="GO:0005886">
    <property type="term" value="C:plasma membrane"/>
    <property type="evidence" value="ECO:0007669"/>
    <property type="project" value="TreeGrafter"/>
</dbReference>
<evidence type="ECO:0000256" key="3">
    <source>
        <dbReference type="ARBA" id="ARBA00023180"/>
    </source>
</evidence>
<dbReference type="GO" id="GO:0008360">
    <property type="term" value="P:regulation of cell shape"/>
    <property type="evidence" value="ECO:0007669"/>
    <property type="project" value="TreeGrafter"/>
</dbReference>
<comment type="subcellular location">
    <subcellularLocation>
        <location evidence="1">Membrane</location>
    </subcellularLocation>
</comment>
<dbReference type="GO" id="GO:0002116">
    <property type="term" value="C:semaphorin receptor complex"/>
    <property type="evidence" value="ECO:0007669"/>
    <property type="project" value="TreeGrafter"/>
</dbReference>
<dbReference type="InterPro" id="IPR014756">
    <property type="entry name" value="Ig_E-set"/>
</dbReference>
<name>A0A1S3KFH8_LINAN</name>
<dbReference type="Proteomes" id="UP000085678">
    <property type="component" value="Unplaced"/>
</dbReference>
<sequence length="159" mass="17314">MHILCEKQEDDRQGFIQLLKVSVMCGFQEVSKLKVEDCGSYATCDDCLASRDPFCGWCSLENKCSRKSRCSDADGSGRWLPFDNGQCTKINSISPSNTPLARPTQVNLSVSLLPPGQTYKCVFDTTAVSATVTGGNMVTCDTPTSFPSIPTRDGKEDSH</sequence>
<keyword evidence="5" id="KW-1185">Reference proteome</keyword>
<feature type="domain" description="PSI" evidence="4">
    <location>
        <begin position="37"/>
        <end position="88"/>
    </location>
</feature>
<dbReference type="OrthoDB" id="6154140at2759"/>
<dbReference type="InterPro" id="IPR002165">
    <property type="entry name" value="Plexin_repeat"/>
</dbReference>
<keyword evidence="2" id="KW-0472">Membrane</keyword>
<evidence type="ECO:0000259" key="4">
    <source>
        <dbReference type="SMART" id="SM00423"/>
    </source>
</evidence>